<protein>
    <submittedName>
        <fullName evidence="2">Uncharacterized protein</fullName>
    </submittedName>
</protein>
<accession>A0A0E0K493</accession>
<dbReference type="AlphaFoldDB" id="A0A0E0K493"/>
<dbReference type="eggNOG" id="ENOG502R3AX">
    <property type="taxonomic scope" value="Eukaryota"/>
</dbReference>
<feature type="compositionally biased region" description="Basic and acidic residues" evidence="1">
    <location>
        <begin position="446"/>
        <end position="463"/>
    </location>
</feature>
<reference evidence="2" key="1">
    <citation type="submission" date="2015-04" db="UniProtKB">
        <authorList>
            <consortium name="EnsemblPlants"/>
        </authorList>
    </citation>
    <scope>IDENTIFICATION</scope>
</reference>
<evidence type="ECO:0000313" key="2">
    <source>
        <dbReference type="EnsemblPlants" id="OPUNC02G27310.1"/>
    </source>
</evidence>
<feature type="compositionally biased region" description="Acidic residues" evidence="1">
    <location>
        <begin position="423"/>
        <end position="445"/>
    </location>
</feature>
<dbReference type="EnsemblPlants" id="OPUNC02G27310.1">
    <property type="protein sequence ID" value="OPUNC02G27310.1"/>
    <property type="gene ID" value="OPUNC02G27310"/>
</dbReference>
<feature type="region of interest" description="Disordered" evidence="1">
    <location>
        <begin position="484"/>
        <end position="503"/>
    </location>
</feature>
<feature type="region of interest" description="Disordered" evidence="1">
    <location>
        <begin position="417"/>
        <end position="463"/>
    </location>
</feature>
<proteinExistence type="predicted"/>
<evidence type="ECO:0000313" key="3">
    <source>
        <dbReference type="Proteomes" id="UP000026962"/>
    </source>
</evidence>
<dbReference type="STRING" id="4537.A0A0E0K493"/>
<name>A0A0E0K493_ORYPU</name>
<organism evidence="2">
    <name type="scientific">Oryza punctata</name>
    <name type="common">Red rice</name>
    <dbReference type="NCBI Taxonomy" id="4537"/>
    <lineage>
        <taxon>Eukaryota</taxon>
        <taxon>Viridiplantae</taxon>
        <taxon>Streptophyta</taxon>
        <taxon>Embryophyta</taxon>
        <taxon>Tracheophyta</taxon>
        <taxon>Spermatophyta</taxon>
        <taxon>Magnoliopsida</taxon>
        <taxon>Liliopsida</taxon>
        <taxon>Poales</taxon>
        <taxon>Poaceae</taxon>
        <taxon>BOP clade</taxon>
        <taxon>Oryzoideae</taxon>
        <taxon>Oryzeae</taxon>
        <taxon>Oryzinae</taxon>
        <taxon>Oryza</taxon>
    </lineage>
</organism>
<sequence length="503" mass="55466">MAARARAKRREDKDREFFAHWIEEMEECTMSMPPPRIVKYHAWGWDKLLPFTGCASWSDYIKYLEAYYSHNAHELVPGTAATMGSSIASLADICLKKEEQLACEWKIRMKAKMDMILPSKSIILNCLIHKCACSVIRKVGCKFSDVSSAALLCIAKEADLMCELLRRGAYPADDYLIVQSSEIRMYALSLMNYTSCYSVAASAAMLVCGWERLVPLHSSVVWSDYSNYLEEYYNLNAFEFVAEAAANQNPEWLMDPAARAVQIATTAGSGLVAVAVAKFCITKEADLMLELLTHGAEPTDDIIQQSSVIRMCALGLVNLKGCQSIASAAAMVGITKEAKMMCEWKKKENKLLTFNMSEPHELEGSPLDRDQNLGCYDQHNAGVFLSFFLGRMAILLCGGCGDTLIDDLSMRLAIGGSSGTSSADEDQSGEEVEVEDLEGEDEEDLEGKGEGEEHDDKDKNDLMAKFDKIVGDAKKMANQIDAEDTISTNAAINENAMADDCSP</sequence>
<dbReference type="Gramene" id="OPUNC02G27310.1">
    <property type="protein sequence ID" value="OPUNC02G27310.1"/>
    <property type="gene ID" value="OPUNC02G27310"/>
</dbReference>
<reference evidence="2" key="2">
    <citation type="submission" date="2018-05" db="EMBL/GenBank/DDBJ databases">
        <title>OpunRS2 (Oryza punctata Reference Sequence Version 2).</title>
        <authorList>
            <person name="Zhang J."/>
            <person name="Kudrna D."/>
            <person name="Lee S."/>
            <person name="Talag J."/>
            <person name="Welchert J."/>
            <person name="Wing R.A."/>
        </authorList>
    </citation>
    <scope>NUCLEOTIDE SEQUENCE [LARGE SCALE GENOMIC DNA]</scope>
</reference>
<keyword evidence="3" id="KW-1185">Reference proteome</keyword>
<dbReference type="Proteomes" id="UP000026962">
    <property type="component" value="Chromosome 2"/>
</dbReference>
<dbReference type="HOGENOM" id="CLU_542290_0_0_1"/>
<evidence type="ECO:0000256" key="1">
    <source>
        <dbReference type="SAM" id="MobiDB-lite"/>
    </source>
</evidence>